<dbReference type="RefSeq" id="WP_037976973.1">
    <property type="nucleotide sequence ID" value="NZ_JAXDSK010000062.1"/>
</dbReference>
<organism evidence="1 2">
    <name type="scientific">Synergistes jonesii</name>
    <dbReference type="NCBI Taxonomy" id="2754"/>
    <lineage>
        <taxon>Bacteria</taxon>
        <taxon>Thermotogati</taxon>
        <taxon>Synergistota</taxon>
        <taxon>Synergistia</taxon>
        <taxon>Synergistales</taxon>
        <taxon>Synergistaceae</taxon>
        <taxon>Synergistes</taxon>
    </lineage>
</organism>
<sequence>MPGTREFPTLEKYTAETIDSFKAMWPKLSDDEVNAYFATEEATSLIKRRFDNGSDPYAAGYCLAMMY</sequence>
<name>A0A073J1W3_9BACT</name>
<gene>
    <name evidence="1" type="ORF">EH55_06890</name>
</gene>
<proteinExistence type="predicted"/>
<keyword evidence="2" id="KW-1185">Reference proteome</keyword>
<comment type="caution">
    <text evidence="1">The sequence shown here is derived from an EMBL/GenBank/DDBJ whole genome shotgun (WGS) entry which is preliminary data.</text>
</comment>
<dbReference type="AlphaFoldDB" id="A0A073J1W3"/>
<accession>A0A073J1W3</accession>
<evidence type="ECO:0000313" key="1">
    <source>
        <dbReference type="EMBL" id="KEJ91697.1"/>
    </source>
</evidence>
<protein>
    <submittedName>
        <fullName evidence="1">Uncharacterized protein</fullName>
    </submittedName>
</protein>
<dbReference type="STRING" id="2754.EH55_06890"/>
<evidence type="ECO:0000313" key="2">
    <source>
        <dbReference type="Proteomes" id="UP000027665"/>
    </source>
</evidence>
<dbReference type="EMBL" id="JMKI01000037">
    <property type="protein sequence ID" value="KEJ91697.1"/>
    <property type="molecule type" value="Genomic_DNA"/>
</dbReference>
<dbReference type="GeneID" id="90983988"/>
<dbReference type="Proteomes" id="UP000027665">
    <property type="component" value="Unassembled WGS sequence"/>
</dbReference>
<reference evidence="1 2" key="1">
    <citation type="submission" date="2014-04" db="EMBL/GenBank/DDBJ databases">
        <title>Draft Genome Sequence of Synergistes jonesii.</title>
        <authorList>
            <person name="Coil D.A."/>
            <person name="Eisen J.A."/>
            <person name="Holland-Moritz H.E."/>
        </authorList>
    </citation>
    <scope>NUCLEOTIDE SEQUENCE [LARGE SCALE GENOMIC DNA]</scope>
    <source>
        <strain evidence="1 2">78-1</strain>
    </source>
</reference>